<feature type="region of interest" description="Disordered" evidence="1">
    <location>
        <begin position="1"/>
        <end position="40"/>
    </location>
</feature>
<dbReference type="EMBL" id="BGPR01000436">
    <property type="protein sequence ID" value="GBM20088.1"/>
    <property type="molecule type" value="Genomic_DNA"/>
</dbReference>
<comment type="caution">
    <text evidence="2">The sequence shown here is derived from an EMBL/GenBank/DDBJ whole genome shotgun (WGS) entry which is preliminary data.</text>
</comment>
<feature type="compositionally biased region" description="Polar residues" evidence="1">
    <location>
        <begin position="15"/>
        <end position="33"/>
    </location>
</feature>
<name>A0A4Y2DWA6_ARAVE</name>
<organism evidence="2 3">
    <name type="scientific">Araneus ventricosus</name>
    <name type="common">Orbweaver spider</name>
    <name type="synonym">Epeira ventricosa</name>
    <dbReference type="NCBI Taxonomy" id="182803"/>
    <lineage>
        <taxon>Eukaryota</taxon>
        <taxon>Metazoa</taxon>
        <taxon>Ecdysozoa</taxon>
        <taxon>Arthropoda</taxon>
        <taxon>Chelicerata</taxon>
        <taxon>Arachnida</taxon>
        <taxon>Araneae</taxon>
        <taxon>Araneomorphae</taxon>
        <taxon>Entelegynae</taxon>
        <taxon>Araneoidea</taxon>
        <taxon>Araneidae</taxon>
        <taxon>Araneus</taxon>
    </lineage>
</organism>
<sequence>MRCGNLESGVPAQVPPSSSDYGSKLRGSSQNDSRVAAKRDLNIPKRNLTVDLYQILNETRQREVFLSIPQSACGEGNSKLEEQGRMTK</sequence>
<accession>A0A4Y2DWA6</accession>
<reference evidence="2 3" key="1">
    <citation type="journal article" date="2019" name="Sci. Rep.">
        <title>Orb-weaving spider Araneus ventricosus genome elucidates the spidroin gene catalogue.</title>
        <authorList>
            <person name="Kono N."/>
            <person name="Nakamura H."/>
            <person name="Ohtoshi R."/>
            <person name="Moran D.A.P."/>
            <person name="Shinohara A."/>
            <person name="Yoshida Y."/>
            <person name="Fujiwara M."/>
            <person name="Mori M."/>
            <person name="Tomita M."/>
            <person name="Arakawa K."/>
        </authorList>
    </citation>
    <scope>NUCLEOTIDE SEQUENCE [LARGE SCALE GENOMIC DNA]</scope>
</reference>
<dbReference type="AlphaFoldDB" id="A0A4Y2DWA6"/>
<dbReference type="Proteomes" id="UP000499080">
    <property type="component" value="Unassembled WGS sequence"/>
</dbReference>
<keyword evidence="3" id="KW-1185">Reference proteome</keyword>
<evidence type="ECO:0000256" key="1">
    <source>
        <dbReference type="SAM" id="MobiDB-lite"/>
    </source>
</evidence>
<gene>
    <name evidence="2" type="ORF">AVEN_268412_1</name>
</gene>
<evidence type="ECO:0000313" key="2">
    <source>
        <dbReference type="EMBL" id="GBM20088.1"/>
    </source>
</evidence>
<proteinExistence type="predicted"/>
<evidence type="ECO:0000313" key="3">
    <source>
        <dbReference type="Proteomes" id="UP000499080"/>
    </source>
</evidence>
<protein>
    <submittedName>
        <fullName evidence="2">Uncharacterized protein</fullName>
    </submittedName>
</protein>